<keyword evidence="2" id="KW-1185">Reference proteome</keyword>
<organism evidence="1 2">
    <name type="scientific">Rhododendron molle</name>
    <name type="common">Chinese azalea</name>
    <name type="synonym">Azalea mollis</name>
    <dbReference type="NCBI Taxonomy" id="49168"/>
    <lineage>
        <taxon>Eukaryota</taxon>
        <taxon>Viridiplantae</taxon>
        <taxon>Streptophyta</taxon>
        <taxon>Embryophyta</taxon>
        <taxon>Tracheophyta</taxon>
        <taxon>Spermatophyta</taxon>
        <taxon>Magnoliopsida</taxon>
        <taxon>eudicotyledons</taxon>
        <taxon>Gunneridae</taxon>
        <taxon>Pentapetalae</taxon>
        <taxon>asterids</taxon>
        <taxon>Ericales</taxon>
        <taxon>Ericaceae</taxon>
        <taxon>Ericoideae</taxon>
        <taxon>Rhodoreae</taxon>
        <taxon>Rhododendron</taxon>
    </lineage>
</organism>
<accession>A0ACC0Q7V5</accession>
<dbReference type="EMBL" id="CM046388">
    <property type="protein sequence ID" value="KAI8573073.1"/>
    <property type="molecule type" value="Genomic_DNA"/>
</dbReference>
<dbReference type="Proteomes" id="UP001062846">
    <property type="component" value="Chromosome 1"/>
</dbReference>
<name>A0ACC0Q7V5_RHOML</name>
<reference evidence="1" key="1">
    <citation type="submission" date="2022-02" db="EMBL/GenBank/DDBJ databases">
        <title>Plant Genome Project.</title>
        <authorList>
            <person name="Zhang R.-G."/>
        </authorList>
    </citation>
    <scope>NUCLEOTIDE SEQUENCE</scope>
    <source>
        <strain evidence="1">AT1</strain>
    </source>
</reference>
<comment type="caution">
    <text evidence="1">The sequence shown here is derived from an EMBL/GenBank/DDBJ whole genome shotgun (WGS) entry which is preliminary data.</text>
</comment>
<gene>
    <name evidence="1" type="ORF">RHMOL_Rhmol01G0250300</name>
</gene>
<proteinExistence type="predicted"/>
<sequence>MAVYGASLAKKFLKYINAPFSSKNIAPEDSQTIYDDGFREFDQSDGEKEVEQLVPVAAILLQSVLLLATFKRKKHAKALASNS</sequence>
<evidence type="ECO:0000313" key="2">
    <source>
        <dbReference type="Proteomes" id="UP001062846"/>
    </source>
</evidence>
<evidence type="ECO:0000313" key="1">
    <source>
        <dbReference type="EMBL" id="KAI8573073.1"/>
    </source>
</evidence>
<protein>
    <submittedName>
        <fullName evidence="1">Uncharacterized protein</fullName>
    </submittedName>
</protein>